<dbReference type="PROSITE" id="PS50005">
    <property type="entry name" value="TPR"/>
    <property type="match status" value="1"/>
</dbReference>
<gene>
    <name evidence="5" type="ORF">K435DRAFT_973888</name>
</gene>
<evidence type="ECO:0000313" key="5">
    <source>
        <dbReference type="EMBL" id="THU77610.1"/>
    </source>
</evidence>
<feature type="compositionally biased region" description="Acidic residues" evidence="4">
    <location>
        <begin position="436"/>
        <end position="450"/>
    </location>
</feature>
<protein>
    <recommendedName>
        <fullName evidence="7">TPR-like protein</fullName>
    </recommendedName>
</protein>
<feature type="compositionally biased region" description="Pro residues" evidence="4">
    <location>
        <begin position="794"/>
        <end position="804"/>
    </location>
</feature>
<dbReference type="InterPro" id="IPR051722">
    <property type="entry name" value="Endocytosis_PI4K-reg_protein"/>
</dbReference>
<dbReference type="Proteomes" id="UP000297245">
    <property type="component" value="Unassembled WGS sequence"/>
</dbReference>
<feature type="compositionally biased region" description="Polar residues" evidence="4">
    <location>
        <begin position="632"/>
        <end position="642"/>
    </location>
</feature>
<evidence type="ECO:0000256" key="1">
    <source>
        <dbReference type="ARBA" id="ARBA00002550"/>
    </source>
</evidence>
<dbReference type="PANTHER" id="PTHR23083:SF464">
    <property type="entry name" value="TETRATRICOPEPTIDE REPEAT DOMAIN 7, ISOFORM A"/>
    <property type="match status" value="1"/>
</dbReference>
<dbReference type="SMART" id="SM00028">
    <property type="entry name" value="TPR"/>
    <property type="match status" value="3"/>
</dbReference>
<evidence type="ECO:0008006" key="7">
    <source>
        <dbReference type="Google" id="ProtNLM"/>
    </source>
</evidence>
<feature type="region of interest" description="Disordered" evidence="4">
    <location>
        <begin position="429"/>
        <end position="503"/>
    </location>
</feature>
<dbReference type="Gene3D" id="1.25.40.10">
    <property type="entry name" value="Tetratricopeptide repeat domain"/>
    <property type="match status" value="2"/>
</dbReference>
<dbReference type="SUPFAM" id="SSF48452">
    <property type="entry name" value="TPR-like"/>
    <property type="match status" value="2"/>
</dbReference>
<proteinExistence type="inferred from homology"/>
<dbReference type="PANTHER" id="PTHR23083">
    <property type="entry name" value="TETRATRICOPEPTIDE REPEAT PROTEIN, TPR"/>
    <property type="match status" value="1"/>
</dbReference>
<comment type="similarity">
    <text evidence="2">Belongs to the YPP1 family.</text>
</comment>
<organism evidence="5 6">
    <name type="scientific">Dendrothele bispora (strain CBS 962.96)</name>
    <dbReference type="NCBI Taxonomy" id="1314807"/>
    <lineage>
        <taxon>Eukaryota</taxon>
        <taxon>Fungi</taxon>
        <taxon>Dikarya</taxon>
        <taxon>Basidiomycota</taxon>
        <taxon>Agaricomycotina</taxon>
        <taxon>Agaricomycetes</taxon>
        <taxon>Agaricomycetidae</taxon>
        <taxon>Agaricales</taxon>
        <taxon>Agaricales incertae sedis</taxon>
        <taxon>Dendrothele</taxon>
    </lineage>
</organism>
<evidence type="ECO:0000256" key="4">
    <source>
        <dbReference type="SAM" id="MobiDB-lite"/>
    </source>
</evidence>
<feature type="region of interest" description="Disordered" evidence="4">
    <location>
        <begin position="786"/>
        <end position="806"/>
    </location>
</feature>
<evidence type="ECO:0000256" key="3">
    <source>
        <dbReference type="PROSITE-ProRule" id="PRU00339"/>
    </source>
</evidence>
<dbReference type="Pfam" id="PF13181">
    <property type="entry name" value="TPR_8"/>
    <property type="match status" value="1"/>
</dbReference>
<dbReference type="OrthoDB" id="29013at2759"/>
<dbReference type="EMBL" id="ML180388">
    <property type="protein sequence ID" value="THU77610.1"/>
    <property type="molecule type" value="Genomic_DNA"/>
</dbReference>
<evidence type="ECO:0000256" key="2">
    <source>
        <dbReference type="ARBA" id="ARBA00038251"/>
    </source>
</evidence>
<name>A0A4S8KPR8_DENBC</name>
<dbReference type="AlphaFoldDB" id="A0A4S8KPR8"/>
<feature type="compositionally biased region" description="Basic and acidic residues" evidence="4">
    <location>
        <begin position="703"/>
        <end position="718"/>
    </location>
</feature>
<dbReference type="InterPro" id="IPR019734">
    <property type="entry name" value="TPR_rpt"/>
</dbReference>
<feature type="compositionally biased region" description="Polar residues" evidence="4">
    <location>
        <begin position="584"/>
        <end position="599"/>
    </location>
</feature>
<reference evidence="5 6" key="1">
    <citation type="journal article" date="2019" name="Nat. Ecol. Evol.">
        <title>Megaphylogeny resolves global patterns of mushroom evolution.</title>
        <authorList>
            <person name="Varga T."/>
            <person name="Krizsan K."/>
            <person name="Foldi C."/>
            <person name="Dima B."/>
            <person name="Sanchez-Garcia M."/>
            <person name="Sanchez-Ramirez S."/>
            <person name="Szollosi G.J."/>
            <person name="Szarkandi J.G."/>
            <person name="Papp V."/>
            <person name="Albert L."/>
            <person name="Andreopoulos W."/>
            <person name="Angelini C."/>
            <person name="Antonin V."/>
            <person name="Barry K.W."/>
            <person name="Bougher N.L."/>
            <person name="Buchanan P."/>
            <person name="Buyck B."/>
            <person name="Bense V."/>
            <person name="Catcheside P."/>
            <person name="Chovatia M."/>
            <person name="Cooper J."/>
            <person name="Damon W."/>
            <person name="Desjardin D."/>
            <person name="Finy P."/>
            <person name="Geml J."/>
            <person name="Haridas S."/>
            <person name="Hughes K."/>
            <person name="Justo A."/>
            <person name="Karasinski D."/>
            <person name="Kautmanova I."/>
            <person name="Kiss B."/>
            <person name="Kocsube S."/>
            <person name="Kotiranta H."/>
            <person name="LaButti K.M."/>
            <person name="Lechner B.E."/>
            <person name="Liimatainen K."/>
            <person name="Lipzen A."/>
            <person name="Lukacs Z."/>
            <person name="Mihaltcheva S."/>
            <person name="Morgado L.N."/>
            <person name="Niskanen T."/>
            <person name="Noordeloos M.E."/>
            <person name="Ohm R.A."/>
            <person name="Ortiz-Santana B."/>
            <person name="Ovrebo C."/>
            <person name="Racz N."/>
            <person name="Riley R."/>
            <person name="Savchenko A."/>
            <person name="Shiryaev A."/>
            <person name="Soop K."/>
            <person name="Spirin V."/>
            <person name="Szebenyi C."/>
            <person name="Tomsovsky M."/>
            <person name="Tulloss R.E."/>
            <person name="Uehling J."/>
            <person name="Grigoriev I.V."/>
            <person name="Vagvolgyi C."/>
            <person name="Papp T."/>
            <person name="Martin F.M."/>
            <person name="Miettinen O."/>
            <person name="Hibbett D.S."/>
            <person name="Nagy L.G."/>
        </authorList>
    </citation>
    <scope>NUCLEOTIDE SEQUENCE [LARGE SCALE GENOMIC DNA]</scope>
    <source>
        <strain evidence="5 6">CBS 962.96</strain>
    </source>
</reference>
<dbReference type="InterPro" id="IPR011990">
    <property type="entry name" value="TPR-like_helical_dom_sf"/>
</dbReference>
<feature type="compositionally biased region" description="Polar residues" evidence="4">
    <location>
        <begin position="649"/>
        <end position="659"/>
    </location>
</feature>
<evidence type="ECO:0000313" key="6">
    <source>
        <dbReference type="Proteomes" id="UP000297245"/>
    </source>
</evidence>
<sequence>MCKHVDSLWTWLEHYTSCSSYWPSNFRTEHRATVSALYLRALILRYGPSTGSSPVSNVKSVSTVDGPPAWMHAARSLIQEYRAILSVSTRFPRAGERNWKVEDFVDMCVSIWDVAGAGADYTGWVLDVLEWSTRLTFNSSRVLRHMTRLLYVSGDTGLAKRTLRLYVQIVSKAFQTKEAATANGIGTGGASNESVDAEPEDKQKWMETLVFGVRMLCRIASSSSTTLVGSSSVSGAGTGPTKSNWKEMTEELREAEKMINIVKAELEADSFGEERKELAASILLAEGVWNWVMGLKGRSWSFFELNESTKSSNNAEQDPLSRPSRLEEAHALLKRSIEAHPTSAAHYHLALSYAYKRAHSQPKPSHHGVHGNGNAIGATTTEDFLDSAIQHAALATELCPQEIRYWHLLGLLSAKTEKWEAAVGALDIGRGIGEGGDQDGDVTEADDEEETQRADVSTVEGLPAGDGGSHPLLKDQPSNKTKELKTQTDTSSSTPPQPLYVLSPAVNSSQIPPASELLQPASATSEPSRRYESKHEAFEYALQLRMTQVTVSEYVEGVEGAVEKLREVFEWVAEKRGLGGGNGDNQPRQSFDATRSNSGIMKLKSPSELRLGSQSGHGHDDSQDGGKPASDSGHTNGDSNTLDVPERPSLSTSQHNSAMSDGLHPPIPIPIMISPATPEQTTPRAGMNGEDEKDPLQSPTLLESRDPSKPKKMQERLKSQVGQVKSQVHKGSVRISTISKKIGHGVVKNGSLRRVSSASDLHSVLRPTSYQASSIHSRRRNSFMRPSMSSLTESPPPPPPPLLPPSSLQFSSKWNNRTIRENRLLSDLWLMSAATFRRLGKIEQAKGAIQEAEVKDEGNPAVWVQLGLYFIALGRIQDAIDSFHKALFISTDDIASTVHLSRIYLFPAEFSPSSPSSQQYSSKFNFSGSKEHPDLENVDLAAGMLEHITKGVAWDVPEAWYFLGKAYGFQGRKEKERECLSWALRLSERRGVRDMVAALGVCL</sequence>
<feature type="region of interest" description="Disordered" evidence="4">
    <location>
        <begin position="576"/>
        <end position="732"/>
    </location>
</feature>
<feature type="repeat" description="TPR" evidence="3">
    <location>
        <begin position="860"/>
        <end position="893"/>
    </location>
</feature>
<keyword evidence="6" id="KW-1185">Reference proteome</keyword>
<keyword evidence="3" id="KW-0802">TPR repeat</keyword>
<comment type="function">
    <text evidence="1">Involved in endocytosis.</text>
</comment>
<accession>A0A4S8KPR8</accession>